<proteinExistence type="predicted"/>
<dbReference type="SUPFAM" id="SSF52402">
    <property type="entry name" value="Adenine nucleotide alpha hydrolases-like"/>
    <property type="match status" value="1"/>
</dbReference>
<evidence type="ECO:0000313" key="2">
    <source>
        <dbReference type="Proteomes" id="UP000600139"/>
    </source>
</evidence>
<reference evidence="1" key="1">
    <citation type="submission" date="2021-01" db="EMBL/GenBank/DDBJ databases">
        <title>Modified the classification status of verrucomicrobia.</title>
        <authorList>
            <person name="Feng X."/>
        </authorList>
    </citation>
    <scope>NUCLEOTIDE SEQUENCE</scope>
    <source>
        <strain evidence="1">JCM 18052</strain>
    </source>
</reference>
<dbReference type="AlphaFoldDB" id="A0A934R6V4"/>
<dbReference type="Gene3D" id="3.40.50.620">
    <property type="entry name" value="HUPs"/>
    <property type="match status" value="1"/>
</dbReference>
<dbReference type="InterPro" id="IPR014729">
    <property type="entry name" value="Rossmann-like_a/b/a_fold"/>
</dbReference>
<dbReference type="EMBL" id="JAENIK010000011">
    <property type="protein sequence ID" value="MBK1816510.1"/>
    <property type="molecule type" value="Genomic_DNA"/>
</dbReference>
<comment type="caution">
    <text evidence="1">The sequence shown here is derived from an EMBL/GenBank/DDBJ whole genome shotgun (WGS) entry which is preliminary data.</text>
</comment>
<name>A0A934R6V4_9BACT</name>
<dbReference type="RefSeq" id="WP_200351443.1">
    <property type="nucleotide sequence ID" value="NZ_BAABHZ010000006.1"/>
</dbReference>
<sequence>MISRQYSLPLQITGEIPASIRFMVSYSSGISSWAAAKKIAEEHGTEGMVLVFADTLIEDADNYRFLEESAVNIGAQLIRVSDGRTPWDVMRDERIIGNSLIDPCSKILKRELLDRWRDAYCCQATTRLVLGIAWDESHRIDEVQARNHPWMYVAPLCEKPWISKAECLAWAEYEGVKPPRMYEAGFSHANCGGGCIKAGQREWKRLLEFNPAHFEKWEDWETEMRGVVGDHSILRDRRKSAETEVLTLSEFRRRVEASEEIDETDIGGCACALPL</sequence>
<evidence type="ECO:0008006" key="3">
    <source>
        <dbReference type="Google" id="ProtNLM"/>
    </source>
</evidence>
<evidence type="ECO:0000313" key="1">
    <source>
        <dbReference type="EMBL" id="MBK1816510.1"/>
    </source>
</evidence>
<protein>
    <recommendedName>
        <fullName evidence="3">Phosphoadenosine phosphosulphate reductase domain-containing protein</fullName>
    </recommendedName>
</protein>
<dbReference type="Proteomes" id="UP000600139">
    <property type="component" value="Unassembled WGS sequence"/>
</dbReference>
<gene>
    <name evidence="1" type="ORF">JIN84_12865</name>
</gene>
<organism evidence="1 2">
    <name type="scientific">Luteolibacter yonseiensis</name>
    <dbReference type="NCBI Taxonomy" id="1144680"/>
    <lineage>
        <taxon>Bacteria</taxon>
        <taxon>Pseudomonadati</taxon>
        <taxon>Verrucomicrobiota</taxon>
        <taxon>Verrucomicrobiia</taxon>
        <taxon>Verrucomicrobiales</taxon>
        <taxon>Verrucomicrobiaceae</taxon>
        <taxon>Luteolibacter</taxon>
    </lineage>
</organism>
<accession>A0A934R6V4</accession>
<keyword evidence="2" id="KW-1185">Reference proteome</keyword>